<evidence type="ECO:0000313" key="1">
    <source>
        <dbReference type="EnsemblMetazoa" id="RPRC008144-PA"/>
    </source>
</evidence>
<dbReference type="STRING" id="13249.T1HVS4"/>
<organism evidence="1 2">
    <name type="scientific">Rhodnius prolixus</name>
    <name type="common">Triatomid bug</name>
    <dbReference type="NCBI Taxonomy" id="13249"/>
    <lineage>
        <taxon>Eukaryota</taxon>
        <taxon>Metazoa</taxon>
        <taxon>Ecdysozoa</taxon>
        <taxon>Arthropoda</taxon>
        <taxon>Hexapoda</taxon>
        <taxon>Insecta</taxon>
        <taxon>Pterygota</taxon>
        <taxon>Neoptera</taxon>
        <taxon>Paraneoptera</taxon>
        <taxon>Hemiptera</taxon>
        <taxon>Heteroptera</taxon>
        <taxon>Panheteroptera</taxon>
        <taxon>Cimicomorpha</taxon>
        <taxon>Reduviidae</taxon>
        <taxon>Triatominae</taxon>
        <taxon>Rhodnius</taxon>
    </lineage>
</organism>
<evidence type="ECO:0008006" key="3">
    <source>
        <dbReference type="Google" id="ProtNLM"/>
    </source>
</evidence>
<proteinExistence type="predicted"/>
<dbReference type="Gene3D" id="1.20.1070.10">
    <property type="entry name" value="Rhodopsin 7-helix transmembrane proteins"/>
    <property type="match status" value="1"/>
</dbReference>
<dbReference type="EMBL" id="ACPB03006797">
    <property type="status" value="NOT_ANNOTATED_CDS"/>
    <property type="molecule type" value="Genomic_DNA"/>
</dbReference>
<dbReference type="EnsemblMetazoa" id="RPRC008144-RA">
    <property type="protein sequence ID" value="RPRC008144-PA"/>
    <property type="gene ID" value="RPRC008144"/>
</dbReference>
<name>T1HVS4_RHOPR</name>
<sequence length="117" mass="13467">MVKSKHLQLRVYQLLLHTSKCVLLPVRLEIIVEPFKFEAVILYETCIERWPSQELKVAYAVCVLMIQAVIPALVVGCIHAKIASYLNAHAKTQRDSKRAQRELQRNKRTTLLLSDVK</sequence>
<dbReference type="InParanoid" id="T1HVS4"/>
<accession>T1HVS4</accession>
<dbReference type="AlphaFoldDB" id="T1HVS4"/>
<protein>
    <recommendedName>
        <fullName evidence="3">G-protein coupled receptors family 1 profile domain-containing protein</fullName>
    </recommendedName>
</protein>
<dbReference type="VEuPathDB" id="VectorBase:RPRC008144"/>
<reference evidence="1" key="1">
    <citation type="submission" date="2015-05" db="UniProtKB">
        <authorList>
            <consortium name="EnsemblMetazoa"/>
        </authorList>
    </citation>
    <scope>IDENTIFICATION</scope>
</reference>
<evidence type="ECO:0000313" key="2">
    <source>
        <dbReference type="Proteomes" id="UP000015103"/>
    </source>
</evidence>
<keyword evidence="2" id="KW-1185">Reference proteome</keyword>
<dbReference type="HOGENOM" id="CLU_2087811_0_0_1"/>
<dbReference type="Proteomes" id="UP000015103">
    <property type="component" value="Unassembled WGS sequence"/>
</dbReference>